<dbReference type="EMBL" id="AOJL01000026">
    <property type="protein sequence ID" value="ELZ48977.1"/>
    <property type="molecule type" value="Genomic_DNA"/>
</dbReference>
<dbReference type="STRING" id="1227466.C464_06185"/>
<dbReference type="AlphaFoldDB" id="M0EQ08"/>
<accession>M0EQ08</accession>
<proteinExistence type="predicted"/>
<name>M0EQ08_9EURY</name>
<dbReference type="OrthoDB" id="204229at2157"/>
<dbReference type="PATRIC" id="fig|1227466.3.peg.1247"/>
<organism evidence="1 2">
    <name type="scientific">Halorubrum coriense DSM 10284</name>
    <dbReference type="NCBI Taxonomy" id="1227466"/>
    <lineage>
        <taxon>Archaea</taxon>
        <taxon>Methanobacteriati</taxon>
        <taxon>Methanobacteriota</taxon>
        <taxon>Stenosarchaea group</taxon>
        <taxon>Halobacteria</taxon>
        <taxon>Halobacteriales</taxon>
        <taxon>Haloferacaceae</taxon>
        <taxon>Halorubrum</taxon>
    </lineage>
</organism>
<dbReference type="RefSeq" id="WP_006112743.1">
    <property type="nucleotide sequence ID" value="NZ_AOJL01000026.1"/>
</dbReference>
<reference evidence="1 2" key="1">
    <citation type="journal article" date="2014" name="PLoS Genet.">
        <title>Phylogenetically driven sequencing of extremely halophilic archaea reveals strategies for static and dynamic osmo-response.</title>
        <authorList>
            <person name="Becker E.A."/>
            <person name="Seitzer P.M."/>
            <person name="Tritt A."/>
            <person name="Larsen D."/>
            <person name="Krusor M."/>
            <person name="Yao A.I."/>
            <person name="Wu D."/>
            <person name="Madern D."/>
            <person name="Eisen J.A."/>
            <person name="Darling A.E."/>
            <person name="Facciotti M.T."/>
        </authorList>
    </citation>
    <scope>NUCLEOTIDE SEQUENCE [LARGE SCALE GENOMIC DNA]</scope>
    <source>
        <strain evidence="1 2">DSM 10284</strain>
    </source>
</reference>
<gene>
    <name evidence="1" type="ORF">C464_06185</name>
</gene>
<dbReference type="Proteomes" id="UP000011509">
    <property type="component" value="Unassembled WGS sequence"/>
</dbReference>
<evidence type="ECO:0000313" key="2">
    <source>
        <dbReference type="Proteomes" id="UP000011509"/>
    </source>
</evidence>
<keyword evidence="2" id="KW-1185">Reference proteome</keyword>
<sequence>MNLYTIDLPDRRTEIAPRSGGHETATTSVLNAGTFVKSNGVSSRSFDIDVRFDSDRRATWYANALEQLGNNPAIDALPFGECTHAGFDGYYIASSTSRNPIMADPAGSDLAVIDATESLTLTLERAGTRKKHEISVETAPNQPTPGSPFGNDLTGLVGIPADARRVRIVDSTSQPTQRDRPTPVATVEAEHGAVDLFDATAETIDEPTYLYDLAYELQGDVDPGVWDTYGNDSIRDADDIMSWGCVFATSHDFDGAVVIENGLLRVTIDEPDITDSTASLQAETYDATSDSWSVVGLPSYADGDIATDWTPLDVDLVRIGQSRVAVRIEFEAVAGDQAGDIYAADVQLDRGRDALFITETSDGEMPADLEALLDPIAATTVIDPGVEQGLVAREEVRR</sequence>
<protein>
    <submittedName>
        <fullName evidence="1">Uncharacterized protein</fullName>
    </submittedName>
</protein>
<comment type="caution">
    <text evidence="1">The sequence shown here is derived from an EMBL/GenBank/DDBJ whole genome shotgun (WGS) entry which is preliminary data.</text>
</comment>
<evidence type="ECO:0000313" key="1">
    <source>
        <dbReference type="EMBL" id="ELZ48977.1"/>
    </source>
</evidence>